<organism evidence="2 3">
    <name type="scientific">Canavalia gladiata</name>
    <name type="common">Sword bean</name>
    <name type="synonym">Dolichos gladiatus</name>
    <dbReference type="NCBI Taxonomy" id="3824"/>
    <lineage>
        <taxon>Eukaryota</taxon>
        <taxon>Viridiplantae</taxon>
        <taxon>Streptophyta</taxon>
        <taxon>Embryophyta</taxon>
        <taxon>Tracheophyta</taxon>
        <taxon>Spermatophyta</taxon>
        <taxon>Magnoliopsida</taxon>
        <taxon>eudicotyledons</taxon>
        <taxon>Gunneridae</taxon>
        <taxon>Pentapetalae</taxon>
        <taxon>rosids</taxon>
        <taxon>fabids</taxon>
        <taxon>Fabales</taxon>
        <taxon>Fabaceae</taxon>
        <taxon>Papilionoideae</taxon>
        <taxon>50 kb inversion clade</taxon>
        <taxon>NPAAA clade</taxon>
        <taxon>indigoferoid/millettioid clade</taxon>
        <taxon>Phaseoleae</taxon>
        <taxon>Canavalia</taxon>
    </lineage>
</organism>
<accession>A0AAN9M9F4</accession>
<dbReference type="Proteomes" id="UP001367508">
    <property type="component" value="Unassembled WGS sequence"/>
</dbReference>
<reference evidence="2 3" key="1">
    <citation type="submission" date="2024-01" db="EMBL/GenBank/DDBJ databases">
        <title>The genomes of 5 underutilized Papilionoideae crops provide insights into root nodulation and disease resistanc.</title>
        <authorList>
            <person name="Jiang F."/>
        </authorList>
    </citation>
    <scope>NUCLEOTIDE SEQUENCE [LARGE SCALE GENOMIC DNA]</scope>
    <source>
        <strain evidence="2">LVBAO_FW01</strain>
        <tissue evidence="2">Leaves</tissue>
    </source>
</reference>
<dbReference type="EMBL" id="JAYMYQ010000002">
    <property type="protein sequence ID" value="KAK7350307.1"/>
    <property type="molecule type" value="Genomic_DNA"/>
</dbReference>
<sequence length="130" mass="14303">MVESWNRGNCRGRAQNRGSARLKGGGMGTKVPVFEDDKPGVSNPTSSSEQGKKSHLARSCMRQGLFTFALLPTPWLLGVKRVLKVIRHQTLPCLNAQSCAVTKQRRPSLVLFTPQCRGHIPELTLTTGFD</sequence>
<proteinExistence type="predicted"/>
<keyword evidence="3" id="KW-1185">Reference proteome</keyword>
<name>A0AAN9M9F4_CANGL</name>
<evidence type="ECO:0000256" key="1">
    <source>
        <dbReference type="SAM" id="MobiDB-lite"/>
    </source>
</evidence>
<comment type="caution">
    <text evidence="2">The sequence shown here is derived from an EMBL/GenBank/DDBJ whole genome shotgun (WGS) entry which is preliminary data.</text>
</comment>
<evidence type="ECO:0000313" key="2">
    <source>
        <dbReference type="EMBL" id="KAK7350307.1"/>
    </source>
</evidence>
<protein>
    <submittedName>
        <fullName evidence="2">Uncharacterized protein</fullName>
    </submittedName>
</protein>
<dbReference type="AlphaFoldDB" id="A0AAN9M9F4"/>
<feature type="region of interest" description="Disordered" evidence="1">
    <location>
        <begin position="1"/>
        <end position="54"/>
    </location>
</feature>
<gene>
    <name evidence="2" type="ORF">VNO77_08766</name>
</gene>
<evidence type="ECO:0000313" key="3">
    <source>
        <dbReference type="Proteomes" id="UP001367508"/>
    </source>
</evidence>